<dbReference type="Gene3D" id="2.60.40.2610">
    <property type="entry name" value="Outer membrane usher protein FimD, plug domain"/>
    <property type="match status" value="1"/>
</dbReference>
<evidence type="ECO:0000256" key="9">
    <source>
        <dbReference type="ARBA" id="ARBA00023237"/>
    </source>
</evidence>
<dbReference type="AlphaFoldDB" id="A0A6D0FVW2"/>
<comment type="similarity">
    <text evidence="2">Belongs to the fimbrial export usher family.</text>
</comment>
<dbReference type="InterPro" id="IPR000015">
    <property type="entry name" value="Fimb_usher"/>
</dbReference>
<feature type="domain" description="PapC N-terminal" evidence="11">
    <location>
        <begin position="30"/>
        <end position="176"/>
    </location>
</feature>
<evidence type="ECO:0000259" key="10">
    <source>
        <dbReference type="Pfam" id="PF13953"/>
    </source>
</evidence>
<evidence type="ECO:0000256" key="7">
    <source>
        <dbReference type="ARBA" id="ARBA00022729"/>
    </source>
</evidence>
<dbReference type="Pfam" id="PF13954">
    <property type="entry name" value="PapC_N"/>
    <property type="match status" value="1"/>
</dbReference>
<dbReference type="InterPro" id="IPR042186">
    <property type="entry name" value="FimD_plug_dom"/>
</dbReference>
<reference evidence="12 13" key="1">
    <citation type="submission" date="2019-10" db="EMBL/GenBank/DDBJ databases">
        <title>Antimicrobial-resistant enteric bacteria are widely distributed amongst people, animals and the environment in northern Tanzania.</title>
        <authorList>
            <person name="Subbiah M."/>
            <person name="Call D.R."/>
        </authorList>
    </citation>
    <scope>NUCLEOTIDE SEQUENCE [LARGE SCALE GENOMIC DNA]</scope>
    <source>
        <strain evidence="12 13">TzEc067</strain>
    </source>
</reference>
<gene>
    <name evidence="12" type="ORF">GP711_04360</name>
</gene>
<evidence type="ECO:0000256" key="8">
    <source>
        <dbReference type="ARBA" id="ARBA00023136"/>
    </source>
</evidence>
<comment type="caution">
    <text evidence="12">The sequence shown here is derived from an EMBL/GenBank/DDBJ whole genome shotgun (WGS) entry which is preliminary data.</text>
</comment>
<keyword evidence="8" id="KW-0472">Membrane</keyword>
<keyword evidence="9" id="KW-0998">Cell outer membrane</keyword>
<dbReference type="Gene3D" id="2.60.40.2070">
    <property type="match status" value="1"/>
</dbReference>
<dbReference type="Pfam" id="PF13953">
    <property type="entry name" value="PapC_C"/>
    <property type="match status" value="1"/>
</dbReference>
<evidence type="ECO:0000259" key="11">
    <source>
        <dbReference type="Pfam" id="PF13954"/>
    </source>
</evidence>
<keyword evidence="7" id="KW-0732">Signal</keyword>
<dbReference type="PANTHER" id="PTHR30451:SF21">
    <property type="entry name" value="FIMBRIAL USHER DOMAIN-CONTAINING PROTEIN YDET-RELATED"/>
    <property type="match status" value="1"/>
</dbReference>
<protein>
    <submittedName>
        <fullName evidence="12">Fimbria/pilus outer membrane usher protein</fullName>
    </submittedName>
</protein>
<keyword evidence="6" id="KW-0812">Transmembrane</keyword>
<feature type="domain" description="PapC-like C-terminal" evidence="10">
    <location>
        <begin position="747"/>
        <end position="805"/>
    </location>
</feature>
<sequence length="829" mass="92998">MNSFHSFILNIIVTIIPLALLQNSYAREVFNYKLLETGASESELEAIKNFDSNDGLVPGKYRVDIFMNNQRITRKDVEFIFDKKEDKLLPILTKKEYIAMGVAETPSDSFASLAAENIINNIKDYIPLSSVRFEQNSLRLFFSVPQVAMSNTANGFIDPVLWDDGIPALFTNYYFSGSHELQDNRSENSSYLNLNNGVNFGPWRLRNDINYNDGKWKNIDTYIWKNIPSLTSKITFGDTWTDSAIFDSFQFRGVKLESNENMLPFSMRGFAPVIRGVANSNAQVTVRQNNYIIYQNIVPPGPFEFHDITPVTSGSDMEITIKESDGSEHKYIQATASTPIMRREDAMSYSLTGGQYRSNNNNNDKPNFVQGTLIYGLPKGITVYGGTILATDYHSEALGAGFDLQQFGSLSADVTKSYSNKNNDDSQQGYSYRLQYSKNFSKTDTNVTLAGYRYSTKKYYTFDEAQNNYDEDEEDDLFSSQNNYSRHRRLQLTISQALPSIGQFNLSGYQQDYWGIGGKERSLSIGYNHSWESINFSINYLLTKMPDRNSNEQQLSLSVSLPLDKWLPGTHVNYNTTSSNSGHTLNSMSFNGSALEDKNLNYSIQQSHSEQGYGGNTSLNYRTSKGILGLGWNYGQEQHLVNYSAQGAVVLHPYGLTLSQSLGDSSVLIRAPDTSGLGVNKGTAIYTDWRGYSIVPYASAFQRNRIMINSQTLPLDVEIQEPVQEVIPTEGALVVANFSPQRGQRILLTLTHKGKFVPFGALVTYKDAQNSTLVGQNGEVYLSGAQVNQYWLVKWGKSSNESCQLYLSPDLFKNKPAASNLIIDSAKCD</sequence>
<comment type="subcellular location">
    <subcellularLocation>
        <location evidence="1">Cell outer membrane</location>
        <topology evidence="1">Multi-pass membrane protein</topology>
    </subcellularLocation>
</comment>
<dbReference type="PANTHER" id="PTHR30451">
    <property type="entry name" value="OUTER MEMBRANE USHER PROTEIN"/>
    <property type="match status" value="1"/>
</dbReference>
<dbReference type="GO" id="GO:0009279">
    <property type="term" value="C:cell outer membrane"/>
    <property type="evidence" value="ECO:0007669"/>
    <property type="project" value="UniProtKB-SubCell"/>
</dbReference>
<accession>A0A6D0FVW2</accession>
<dbReference type="Gene3D" id="2.60.40.3110">
    <property type="match status" value="1"/>
</dbReference>
<organism evidence="12 13">
    <name type="scientific">Escherichia coli</name>
    <dbReference type="NCBI Taxonomy" id="562"/>
    <lineage>
        <taxon>Bacteria</taxon>
        <taxon>Pseudomonadati</taxon>
        <taxon>Pseudomonadota</taxon>
        <taxon>Gammaproteobacteria</taxon>
        <taxon>Enterobacterales</taxon>
        <taxon>Enterobacteriaceae</taxon>
        <taxon>Escherichia</taxon>
    </lineage>
</organism>
<dbReference type="Gene3D" id="3.10.20.410">
    <property type="match status" value="1"/>
</dbReference>
<keyword evidence="3" id="KW-0813">Transport</keyword>
<dbReference type="InterPro" id="IPR037224">
    <property type="entry name" value="PapC_N_sf"/>
</dbReference>
<dbReference type="GO" id="GO:0009297">
    <property type="term" value="P:pilus assembly"/>
    <property type="evidence" value="ECO:0007669"/>
    <property type="project" value="InterPro"/>
</dbReference>
<dbReference type="Proteomes" id="UP000437875">
    <property type="component" value="Unassembled WGS sequence"/>
</dbReference>
<proteinExistence type="inferred from homology"/>
<evidence type="ECO:0000256" key="3">
    <source>
        <dbReference type="ARBA" id="ARBA00022448"/>
    </source>
</evidence>
<evidence type="ECO:0000256" key="5">
    <source>
        <dbReference type="ARBA" id="ARBA00022558"/>
    </source>
</evidence>
<evidence type="ECO:0000256" key="1">
    <source>
        <dbReference type="ARBA" id="ARBA00004571"/>
    </source>
</evidence>
<evidence type="ECO:0000256" key="4">
    <source>
        <dbReference type="ARBA" id="ARBA00022452"/>
    </source>
</evidence>
<dbReference type="GO" id="GO:0015473">
    <property type="term" value="F:fimbrial usher porin activity"/>
    <property type="evidence" value="ECO:0007669"/>
    <property type="project" value="InterPro"/>
</dbReference>
<dbReference type="InterPro" id="IPR025949">
    <property type="entry name" value="PapC-like_C"/>
</dbReference>
<evidence type="ECO:0000313" key="12">
    <source>
        <dbReference type="EMBL" id="KAE9734240.1"/>
    </source>
</evidence>
<evidence type="ECO:0000256" key="2">
    <source>
        <dbReference type="ARBA" id="ARBA00008064"/>
    </source>
</evidence>
<dbReference type="InterPro" id="IPR025885">
    <property type="entry name" value="PapC_N"/>
</dbReference>
<dbReference type="SUPFAM" id="SSF141729">
    <property type="entry name" value="FimD N-terminal domain-like"/>
    <property type="match status" value="1"/>
</dbReference>
<evidence type="ECO:0000313" key="13">
    <source>
        <dbReference type="Proteomes" id="UP000437875"/>
    </source>
</evidence>
<dbReference type="InterPro" id="IPR043142">
    <property type="entry name" value="PapC-like_C_sf"/>
</dbReference>
<evidence type="ECO:0000256" key="6">
    <source>
        <dbReference type="ARBA" id="ARBA00022692"/>
    </source>
</evidence>
<dbReference type="Pfam" id="PF00577">
    <property type="entry name" value="Usher"/>
    <property type="match status" value="1"/>
</dbReference>
<name>A0A6D0FVW2_ECOLX</name>
<dbReference type="EMBL" id="WSGM01000002">
    <property type="protein sequence ID" value="KAE9734240.1"/>
    <property type="molecule type" value="Genomic_DNA"/>
</dbReference>
<dbReference type="RefSeq" id="WP_157702270.1">
    <property type="nucleotide sequence ID" value="NZ_JBECTP010000002.1"/>
</dbReference>
<keyword evidence="4" id="KW-1134">Transmembrane beta strand</keyword>
<keyword evidence="5" id="KW-1029">Fimbrium biogenesis</keyword>